<sequence length="119" mass="13048">MARHDPDARPETFRLLDKEVLSQGRRALVIIGNGHLLRRSPLDDFQPRPLDNAGLADALAQRYPGKAFLVWTVDGDKSGSASRLASWRPGTLAQELGFPRVETVNEGSGQVVVIFGRAE</sequence>
<dbReference type="RefSeq" id="WP_395819787.1">
    <property type="nucleotide sequence ID" value="NZ_CP043494.1"/>
</dbReference>
<name>A0ABY9WRC7_9BACT</name>
<keyword evidence="2" id="KW-1185">Reference proteome</keyword>
<protein>
    <submittedName>
        <fullName evidence="1">Uncharacterized protein</fullName>
    </submittedName>
</protein>
<gene>
    <name evidence="1" type="ORF">F0U60_15160</name>
</gene>
<dbReference type="Proteomes" id="UP001611383">
    <property type="component" value="Chromosome"/>
</dbReference>
<organism evidence="1 2">
    <name type="scientific">Archangium minus</name>
    <dbReference type="NCBI Taxonomy" id="83450"/>
    <lineage>
        <taxon>Bacteria</taxon>
        <taxon>Pseudomonadati</taxon>
        <taxon>Myxococcota</taxon>
        <taxon>Myxococcia</taxon>
        <taxon>Myxococcales</taxon>
        <taxon>Cystobacterineae</taxon>
        <taxon>Archangiaceae</taxon>
        <taxon>Archangium</taxon>
    </lineage>
</organism>
<proteinExistence type="predicted"/>
<evidence type="ECO:0000313" key="1">
    <source>
        <dbReference type="EMBL" id="WNG45296.1"/>
    </source>
</evidence>
<reference evidence="1 2" key="1">
    <citation type="submission" date="2019-08" db="EMBL/GenBank/DDBJ databases">
        <title>Archangium and Cystobacter genomes.</title>
        <authorList>
            <person name="Chen I.-C.K."/>
            <person name="Wielgoss S."/>
        </authorList>
    </citation>
    <scope>NUCLEOTIDE SEQUENCE [LARGE SCALE GENOMIC DNA]</scope>
    <source>
        <strain evidence="1 2">Cbm 6</strain>
    </source>
</reference>
<accession>A0ABY9WRC7</accession>
<evidence type="ECO:0000313" key="2">
    <source>
        <dbReference type="Proteomes" id="UP001611383"/>
    </source>
</evidence>
<dbReference type="EMBL" id="CP043494">
    <property type="protein sequence ID" value="WNG45296.1"/>
    <property type="molecule type" value="Genomic_DNA"/>
</dbReference>